<feature type="region of interest" description="Disordered" evidence="1">
    <location>
        <begin position="69"/>
        <end position="113"/>
    </location>
</feature>
<name>A0A091EKK3_FUKDA</name>
<organism evidence="2 3">
    <name type="scientific">Fukomys damarensis</name>
    <name type="common">Damaraland mole rat</name>
    <name type="synonym">Cryptomys damarensis</name>
    <dbReference type="NCBI Taxonomy" id="885580"/>
    <lineage>
        <taxon>Eukaryota</taxon>
        <taxon>Metazoa</taxon>
        <taxon>Chordata</taxon>
        <taxon>Craniata</taxon>
        <taxon>Vertebrata</taxon>
        <taxon>Euteleostomi</taxon>
        <taxon>Mammalia</taxon>
        <taxon>Eutheria</taxon>
        <taxon>Euarchontoglires</taxon>
        <taxon>Glires</taxon>
        <taxon>Rodentia</taxon>
        <taxon>Hystricomorpha</taxon>
        <taxon>Bathyergidae</taxon>
        <taxon>Fukomys</taxon>
    </lineage>
</organism>
<proteinExistence type="predicted"/>
<evidence type="ECO:0000256" key="1">
    <source>
        <dbReference type="SAM" id="MobiDB-lite"/>
    </source>
</evidence>
<keyword evidence="3" id="KW-1185">Reference proteome</keyword>
<evidence type="ECO:0000313" key="3">
    <source>
        <dbReference type="Proteomes" id="UP000028990"/>
    </source>
</evidence>
<accession>A0A091EKK3</accession>
<dbReference type="eggNOG" id="KOG1376">
    <property type="taxonomic scope" value="Eukaryota"/>
</dbReference>
<sequence>MKGPLPRRSWEQGWEVVVMTTVALWVLIGWSRRPAVLKAVMKITAGQPGTLKDFSIQNAMAILRESVEAELSERGQQPQAEGNSSREGGSSREKPKSSGDPTAKEAKGERKQQEAAREAYRTFLVCIPDTGKYQDWVSTCQQETFGLFDIGRNFSSSQEHLDLRQQIQIHRDETCGFFKRDDAEAKSPTSYLLALDSNKTESEVVHRGGCHFRPCTAGSPWSPSPGTLQGHVLTLRPHTAASGMLNRRPGHAGAKVDLDLSHPLPPAPEVPQTHEGWEHGAVLLPEKPPALAEGPVKLPCHGTVPSSPKNRSRGCRACAHPWRGSSMPPRSFSLVAQILHRAGTDFRASTTGLWAFPVQVLNTDLHEILLWTLGLWLDSWRTLPWDLDLHLDLCDPTDLCGSLACGEFAQCMKNEETEDAECRCRPRFQHPGWRVLSFPSKASSARAHPLYVGYPESTESGQFSCVAKST</sequence>
<gene>
    <name evidence="2" type="ORF">H920_02460</name>
</gene>
<feature type="compositionally biased region" description="Polar residues" evidence="1">
    <location>
        <begin position="74"/>
        <end position="83"/>
    </location>
</feature>
<dbReference type="Proteomes" id="UP000028990">
    <property type="component" value="Unassembled WGS sequence"/>
</dbReference>
<dbReference type="EMBL" id="KN121538">
    <property type="protein sequence ID" value="KFO36086.1"/>
    <property type="molecule type" value="Genomic_DNA"/>
</dbReference>
<dbReference type="InterPro" id="IPR039861">
    <property type="entry name" value="IMPG"/>
</dbReference>
<dbReference type="PANTHER" id="PTHR12199:SF3">
    <property type="entry name" value="INTERPHOTORECEPTOR MATRIX PROTEOGLYCAN 1"/>
    <property type="match status" value="1"/>
</dbReference>
<feature type="compositionally biased region" description="Basic and acidic residues" evidence="1">
    <location>
        <begin position="89"/>
        <end position="113"/>
    </location>
</feature>
<dbReference type="PANTHER" id="PTHR12199">
    <property type="entry name" value="INTERPHOTORECEPTOR MATRIX PROTEOGLYCAN"/>
    <property type="match status" value="1"/>
</dbReference>
<dbReference type="GO" id="GO:0007601">
    <property type="term" value="P:visual perception"/>
    <property type="evidence" value="ECO:0007669"/>
    <property type="project" value="InterPro"/>
</dbReference>
<keyword evidence="2" id="KW-0675">Receptor</keyword>
<reference evidence="2 3" key="1">
    <citation type="submission" date="2013-11" db="EMBL/GenBank/DDBJ databases">
        <title>The Damaraland mole rat (Fukomys damarensis) genome and evolution of African mole rats.</title>
        <authorList>
            <person name="Gladyshev V.N."/>
            <person name="Fang X."/>
        </authorList>
    </citation>
    <scope>NUCLEOTIDE SEQUENCE [LARGE SCALE GENOMIC DNA]</scope>
    <source>
        <tissue evidence="2">Liver</tissue>
    </source>
</reference>
<evidence type="ECO:0000313" key="2">
    <source>
        <dbReference type="EMBL" id="KFO36086.1"/>
    </source>
</evidence>
<dbReference type="AlphaFoldDB" id="A0A091EKK3"/>
<protein>
    <submittedName>
        <fullName evidence="2">Interphotoreceptor matrix proteoglycan 1</fullName>
    </submittedName>
</protein>